<organism evidence="5 6">
    <name type="scientific">Penaeus vannamei</name>
    <name type="common">Whiteleg shrimp</name>
    <name type="synonym">Litopenaeus vannamei</name>
    <dbReference type="NCBI Taxonomy" id="6689"/>
    <lineage>
        <taxon>Eukaryota</taxon>
        <taxon>Metazoa</taxon>
        <taxon>Ecdysozoa</taxon>
        <taxon>Arthropoda</taxon>
        <taxon>Crustacea</taxon>
        <taxon>Multicrustacea</taxon>
        <taxon>Malacostraca</taxon>
        <taxon>Eumalacostraca</taxon>
        <taxon>Eucarida</taxon>
        <taxon>Decapoda</taxon>
        <taxon>Dendrobranchiata</taxon>
        <taxon>Penaeoidea</taxon>
        <taxon>Penaeidae</taxon>
        <taxon>Penaeus</taxon>
    </lineage>
</organism>
<dbReference type="PANTHER" id="PTHR37984:SF5">
    <property type="entry name" value="PROTEIN NYNRIN-LIKE"/>
    <property type="match status" value="1"/>
</dbReference>
<dbReference type="Gene3D" id="1.10.340.70">
    <property type="match status" value="1"/>
</dbReference>
<gene>
    <name evidence="5" type="ORF">C7M84_001826</name>
</gene>
<dbReference type="SUPFAM" id="SSF53098">
    <property type="entry name" value="Ribonuclease H-like"/>
    <property type="match status" value="1"/>
</dbReference>
<feature type="domain" description="Integrase catalytic" evidence="4">
    <location>
        <begin position="766"/>
        <end position="924"/>
    </location>
</feature>
<feature type="region of interest" description="Disordered" evidence="3">
    <location>
        <begin position="412"/>
        <end position="435"/>
    </location>
</feature>
<protein>
    <recommendedName>
        <fullName evidence="1">RNA-directed DNA polymerase</fullName>
        <ecNumber evidence="1">2.7.7.49</ecNumber>
    </recommendedName>
</protein>
<proteinExistence type="predicted"/>
<accession>A0A3R7PQH1</accession>
<evidence type="ECO:0000259" key="4">
    <source>
        <dbReference type="PROSITE" id="PS50994"/>
    </source>
</evidence>
<dbReference type="InterPro" id="IPR036397">
    <property type="entry name" value="RNaseH_sf"/>
</dbReference>
<evidence type="ECO:0000313" key="6">
    <source>
        <dbReference type="Proteomes" id="UP000283509"/>
    </source>
</evidence>
<dbReference type="GO" id="GO:0003964">
    <property type="term" value="F:RNA-directed DNA polymerase activity"/>
    <property type="evidence" value="ECO:0007669"/>
    <property type="project" value="UniProtKB-EC"/>
</dbReference>
<dbReference type="PROSITE" id="PS50994">
    <property type="entry name" value="INTEGRASE"/>
    <property type="match status" value="1"/>
</dbReference>
<comment type="caution">
    <text evidence="5">The sequence shown here is derived from an EMBL/GenBank/DDBJ whole genome shotgun (WGS) entry which is preliminary data.</text>
</comment>
<feature type="compositionally biased region" description="Polar residues" evidence="3">
    <location>
        <begin position="7"/>
        <end position="18"/>
    </location>
</feature>
<dbReference type="InterPro" id="IPR012337">
    <property type="entry name" value="RNaseH-like_sf"/>
</dbReference>
<dbReference type="EC" id="2.7.7.49" evidence="1"/>
<keyword evidence="2" id="KW-0175">Coiled coil</keyword>
<dbReference type="InterPro" id="IPR041588">
    <property type="entry name" value="Integrase_H2C2"/>
</dbReference>
<feature type="compositionally biased region" description="Polar residues" evidence="3">
    <location>
        <begin position="356"/>
        <end position="373"/>
    </location>
</feature>
<feature type="region of interest" description="Disordered" evidence="3">
    <location>
        <begin position="35"/>
        <end position="55"/>
    </location>
</feature>
<dbReference type="Pfam" id="PF17921">
    <property type="entry name" value="Integrase_H2C2"/>
    <property type="match status" value="1"/>
</dbReference>
<dbReference type="GO" id="GO:0003676">
    <property type="term" value="F:nucleic acid binding"/>
    <property type="evidence" value="ECO:0007669"/>
    <property type="project" value="InterPro"/>
</dbReference>
<evidence type="ECO:0000256" key="2">
    <source>
        <dbReference type="SAM" id="Coils"/>
    </source>
</evidence>
<dbReference type="PANTHER" id="PTHR37984">
    <property type="entry name" value="PROTEIN CBG26694"/>
    <property type="match status" value="1"/>
</dbReference>
<evidence type="ECO:0000256" key="3">
    <source>
        <dbReference type="SAM" id="MobiDB-lite"/>
    </source>
</evidence>
<feature type="region of interest" description="Disordered" evidence="3">
    <location>
        <begin position="318"/>
        <end position="396"/>
    </location>
</feature>
<feature type="compositionally biased region" description="Low complexity" evidence="3">
    <location>
        <begin position="319"/>
        <end position="337"/>
    </location>
</feature>
<name>A0A3R7PQH1_PENVA</name>
<dbReference type="Gene3D" id="3.30.420.10">
    <property type="entry name" value="Ribonuclease H-like superfamily/Ribonuclease H"/>
    <property type="match status" value="1"/>
</dbReference>
<dbReference type="InterPro" id="IPR050951">
    <property type="entry name" value="Retrovirus_Pol_polyprotein"/>
</dbReference>
<dbReference type="InterPro" id="IPR001584">
    <property type="entry name" value="Integrase_cat-core"/>
</dbReference>
<feature type="region of interest" description="Disordered" evidence="3">
    <location>
        <begin position="1046"/>
        <end position="1067"/>
    </location>
</feature>
<evidence type="ECO:0000256" key="1">
    <source>
        <dbReference type="ARBA" id="ARBA00012493"/>
    </source>
</evidence>
<reference evidence="5 6" key="1">
    <citation type="submission" date="2018-04" db="EMBL/GenBank/DDBJ databases">
        <authorList>
            <person name="Zhang X."/>
            <person name="Yuan J."/>
            <person name="Li F."/>
            <person name="Xiang J."/>
        </authorList>
    </citation>
    <scope>NUCLEOTIDE SEQUENCE [LARGE SCALE GENOMIC DNA]</scope>
    <source>
        <tissue evidence="5">Muscle</tissue>
    </source>
</reference>
<reference evidence="5 6" key="2">
    <citation type="submission" date="2019-01" db="EMBL/GenBank/DDBJ databases">
        <title>The decoding of complex shrimp genome reveals the adaptation for benthos swimmer, frequently molting mechanism and breeding impact on genome.</title>
        <authorList>
            <person name="Sun Y."/>
            <person name="Gao Y."/>
            <person name="Yu Y."/>
        </authorList>
    </citation>
    <scope>NUCLEOTIDE SEQUENCE [LARGE SCALE GENOMIC DNA]</scope>
    <source>
        <tissue evidence="5">Muscle</tissue>
    </source>
</reference>
<sequence>MARTRAGQKSGQKGSRANTPVELSVAIMPVHDVQGSHVAPDGASMQEGDDSAPLQGAAPLELGALQAQLEAALHRIDTLEGQNRHLREEMRQLRTPHEPRSGASTPELSRGASHLHNYSHTPHPIYLGREEVPVFKGDTPASMPLVRNQEVEAWISTIEALARPPTDDNFIRVAKARARGYAQYLLLSPVFEFISSWTEFKAQLRMKFRGTCTSESFFEMLSQSRMIPGQTPLDYYQQVEMAVFQGVRDYPHEIGDAEGLIRRTFKAGLPERLQRQLSLHTFSSARAMAERVQCAWNDWTGLRMSLPLATQVSRHCGGQASQPVASPPSSSTFTYPPTTRPLPAESVPGLDFYSDNPFSVQATQATQTGSPGHSHNFDNERGQPGSPRQRQFQAVRPKKWCTYHRATTPLPAGRGNFSCEPTSRVSQRETNNPEQVGAEQLVDVSAEGNVTGKEPRVKEDTVTHPSSTGHAGRDFSPEAAEFSQPKFTDATTQVHSLAEIDADELAPRSCKVWPADEQVAECPSDTSDDDIELCNFSFDSLDEYYATQDFGYSDEEYFVFPDTPALSGSDACSDDSVLSPNKSGINVVESSDSPSKQVDLGHLDSVQQEELDEALAVNENHSVNSDTPVNLATLASAVLREYQLKEDLWKEIIEFLEGKKLPRRALPASLHEFELDDGVLYHLKSLPDRIIRQVCVPHSLQSQALHLAHDHPTAAHPGALRTYHILQNSYFFPNMFRLCKWYVQHCTACQHRKGSRERAEMQCRPPPSGPLELVSADLMDLRASVGGYRYVLSIVDHHSRYLQLVPLRNKTAETVLRGFYDHFITLFGPPRQIMTDNGGEFANEQWQEVCRQLEIRCSFTIAYHPSSNGLVERTNRVVKDALAMLVADKPGRWPLYLTSVRLAINSAIHRSVGDQPLYLLTGKMALFPRGLTNQVTTDTNLRVQQLAKARQLAIAASLRSREANAQAHNRKVRSTWQPEEGALVLRRDFTGGALQDRWQGPCRVIKQIGPVVFEVKDLQPPYRIVKQHRDQLKMYLPPAELDYVEVGDRLPSDPPGVDGPLPGRPQT</sequence>
<keyword evidence="6" id="KW-1185">Reference proteome</keyword>
<dbReference type="OrthoDB" id="6378618at2759"/>
<dbReference type="FunFam" id="1.10.340.70:FF:000001">
    <property type="entry name" value="Retrovirus-related Pol polyprotein from transposon gypsy-like Protein"/>
    <property type="match status" value="1"/>
</dbReference>
<dbReference type="GO" id="GO:0015074">
    <property type="term" value="P:DNA integration"/>
    <property type="evidence" value="ECO:0007669"/>
    <property type="project" value="InterPro"/>
</dbReference>
<feature type="region of interest" description="Disordered" evidence="3">
    <location>
        <begin position="457"/>
        <end position="478"/>
    </location>
</feature>
<dbReference type="Pfam" id="PF00665">
    <property type="entry name" value="rve"/>
    <property type="match status" value="1"/>
</dbReference>
<feature type="coiled-coil region" evidence="2">
    <location>
        <begin position="62"/>
        <end position="89"/>
    </location>
</feature>
<feature type="region of interest" description="Disordered" evidence="3">
    <location>
        <begin position="92"/>
        <end position="122"/>
    </location>
</feature>
<dbReference type="Proteomes" id="UP000283509">
    <property type="component" value="Unassembled WGS sequence"/>
</dbReference>
<dbReference type="EMBL" id="QCYY01001241">
    <property type="protein sequence ID" value="ROT79451.1"/>
    <property type="molecule type" value="Genomic_DNA"/>
</dbReference>
<feature type="region of interest" description="Disordered" evidence="3">
    <location>
        <begin position="1"/>
        <end position="20"/>
    </location>
</feature>
<evidence type="ECO:0000313" key="5">
    <source>
        <dbReference type="EMBL" id="ROT79451.1"/>
    </source>
</evidence>
<feature type="compositionally biased region" description="Polar residues" evidence="3">
    <location>
        <begin position="419"/>
        <end position="434"/>
    </location>
</feature>
<dbReference type="AlphaFoldDB" id="A0A3R7PQH1"/>